<dbReference type="AlphaFoldDB" id="A0A1B8Q8Z3"/>
<dbReference type="STRING" id="34059.A9308_00605"/>
<sequence>MKIVNLSQSPLTLPTGEVVGKGETVEVKSLDEKHHVVAAWLEAGLIEKLATRTSKTEPTDKA</sequence>
<name>A0A1B8Q8Z3_9GAMM</name>
<accession>A0A1B8Q8Z3</accession>
<evidence type="ECO:0000313" key="2">
    <source>
        <dbReference type="Proteomes" id="UP000092508"/>
    </source>
</evidence>
<organism evidence="1 2">
    <name type="scientific">Faucicola atlantae</name>
    <dbReference type="NCBI Taxonomy" id="34059"/>
    <lineage>
        <taxon>Bacteria</taxon>
        <taxon>Pseudomonadati</taxon>
        <taxon>Pseudomonadota</taxon>
        <taxon>Gammaproteobacteria</taxon>
        <taxon>Moraxellales</taxon>
        <taxon>Moraxellaceae</taxon>
        <taxon>Faucicola</taxon>
    </lineage>
</organism>
<evidence type="ECO:0000313" key="1">
    <source>
        <dbReference type="EMBL" id="OBX73744.1"/>
    </source>
</evidence>
<proteinExistence type="predicted"/>
<dbReference type="RefSeq" id="WP_067238495.1">
    <property type="nucleotide sequence ID" value="NZ_LZMZ01000051.1"/>
</dbReference>
<dbReference type="OrthoDB" id="6650346at2"/>
<protein>
    <submittedName>
        <fullName evidence="1">Uncharacterized protein</fullName>
    </submittedName>
</protein>
<dbReference type="Proteomes" id="UP000092508">
    <property type="component" value="Unassembled WGS sequence"/>
</dbReference>
<comment type="caution">
    <text evidence="1">The sequence shown here is derived from an EMBL/GenBank/DDBJ whole genome shotgun (WGS) entry which is preliminary data.</text>
</comment>
<dbReference type="EMBL" id="LZMZ01000051">
    <property type="protein sequence ID" value="OBX73744.1"/>
    <property type="molecule type" value="Genomic_DNA"/>
</dbReference>
<gene>
    <name evidence="1" type="ORF">A9308_00605</name>
</gene>
<reference evidence="1 2" key="1">
    <citation type="submission" date="2016-06" db="EMBL/GenBank/DDBJ databases">
        <title>Draft genome of Moraxella atlantae CCUG 66109.</title>
        <authorList>
            <person name="Salva-Serra F."/>
            <person name="Engstrom-Jakobsson H."/>
            <person name="Thorell K."/>
            <person name="Gonzales-Siles L."/>
            <person name="Karlsson R."/>
            <person name="Boulund F."/>
            <person name="Engstrand L."/>
            <person name="Kristiansson E."/>
            <person name="Moore E."/>
        </authorList>
    </citation>
    <scope>NUCLEOTIDE SEQUENCE [LARGE SCALE GENOMIC DNA]</scope>
    <source>
        <strain evidence="1 2">CCUG 66109</strain>
    </source>
</reference>